<organism evidence="1 2">
    <name type="scientific">Geranomyces variabilis</name>
    <dbReference type="NCBI Taxonomy" id="109894"/>
    <lineage>
        <taxon>Eukaryota</taxon>
        <taxon>Fungi</taxon>
        <taxon>Fungi incertae sedis</taxon>
        <taxon>Chytridiomycota</taxon>
        <taxon>Chytridiomycota incertae sedis</taxon>
        <taxon>Chytridiomycetes</taxon>
        <taxon>Spizellomycetales</taxon>
        <taxon>Powellomycetaceae</taxon>
        <taxon>Geranomyces</taxon>
    </lineage>
</organism>
<gene>
    <name evidence="1" type="ORF">HDU87_008188</name>
</gene>
<dbReference type="EMBL" id="JADGJQ010000081">
    <property type="protein sequence ID" value="KAJ3171938.1"/>
    <property type="molecule type" value="Genomic_DNA"/>
</dbReference>
<name>A0AAD5TFS1_9FUNG</name>
<proteinExistence type="predicted"/>
<comment type="caution">
    <text evidence="1">The sequence shown here is derived from an EMBL/GenBank/DDBJ whole genome shotgun (WGS) entry which is preliminary data.</text>
</comment>
<sequence>MPRQDILGKLRKLGVLQRRQLFNSTDLFTPWLQNLSTSYRAFTQLAAKHPADPIIFEWAGRIKRGKHAQSWQKRLNAEHSELPAGRKVTVISCQHQGPRSAAQPVTPAMFEPLTHYHVNRYQDLEIRDAETGHTVLFASRNVASGAHAVEYQKTIKMLVNHQLPVKRGKSHPSEGSMAAFGMQAGSATNFAAKGVSEYQPKPKYRNVPADSLRVTTEAGQDLAHTILKTAKIFHPQAVAKMEEVAGGKFSGRYPMFVTMDYAAGLHIDDNASEFAIGIATTDGGSDIGWNFLFPEDMTDFRMRQYCNNNLQISNEASAFSIFWDHLFNVIVPKSFKITSTDTPVAASKWRKLQTYKDTRNVQARRSDKGWISSTGQTIAWGEAKKEDEVGNLKEAAHTQMKAIKGAKDCHDFNLRQTGRETKTFATNWLGERLHDPVLLHSL</sequence>
<reference evidence="1" key="1">
    <citation type="submission" date="2020-05" db="EMBL/GenBank/DDBJ databases">
        <title>Phylogenomic resolution of chytrid fungi.</title>
        <authorList>
            <person name="Stajich J.E."/>
            <person name="Amses K."/>
            <person name="Simmons R."/>
            <person name="Seto K."/>
            <person name="Myers J."/>
            <person name="Bonds A."/>
            <person name="Quandt C.A."/>
            <person name="Barry K."/>
            <person name="Liu P."/>
            <person name="Grigoriev I."/>
            <person name="Longcore J.E."/>
            <person name="James T.Y."/>
        </authorList>
    </citation>
    <scope>NUCLEOTIDE SEQUENCE</scope>
    <source>
        <strain evidence="1">JEL0379</strain>
    </source>
</reference>
<dbReference type="AlphaFoldDB" id="A0AAD5TFS1"/>
<protein>
    <submittedName>
        <fullName evidence="1">Uncharacterized protein</fullName>
    </submittedName>
</protein>
<accession>A0AAD5TFS1</accession>
<evidence type="ECO:0000313" key="1">
    <source>
        <dbReference type="EMBL" id="KAJ3171938.1"/>
    </source>
</evidence>
<evidence type="ECO:0000313" key="2">
    <source>
        <dbReference type="Proteomes" id="UP001212152"/>
    </source>
</evidence>
<keyword evidence="2" id="KW-1185">Reference proteome</keyword>
<dbReference type="Proteomes" id="UP001212152">
    <property type="component" value="Unassembled WGS sequence"/>
</dbReference>